<proteinExistence type="predicted"/>
<dbReference type="OrthoDB" id="10055441at2759"/>
<name>A0A7R9KUT3_9ACAR</name>
<dbReference type="GO" id="GO:0006260">
    <property type="term" value="P:DNA replication"/>
    <property type="evidence" value="ECO:0007669"/>
    <property type="project" value="UniProtKB-KW"/>
</dbReference>
<keyword evidence="2" id="KW-0235">DNA replication</keyword>
<dbReference type="GO" id="GO:0045893">
    <property type="term" value="P:positive regulation of DNA-templated transcription"/>
    <property type="evidence" value="ECO:0007669"/>
    <property type="project" value="UniProtKB-ARBA"/>
</dbReference>
<dbReference type="AlphaFoldDB" id="A0A7R9KUT3"/>
<dbReference type="PANTHER" id="PTHR11492">
    <property type="entry name" value="NUCLEAR FACTOR I"/>
    <property type="match status" value="1"/>
</dbReference>
<evidence type="ECO:0000256" key="4">
    <source>
        <dbReference type="ARBA" id="ARBA00023125"/>
    </source>
</evidence>
<dbReference type="GO" id="GO:0000978">
    <property type="term" value="F:RNA polymerase II cis-regulatory region sequence-specific DNA binding"/>
    <property type="evidence" value="ECO:0007669"/>
    <property type="project" value="TreeGrafter"/>
</dbReference>
<dbReference type="PANTHER" id="PTHR11492:SF8">
    <property type="entry name" value="NUCLEAR FACTOR I, ISOFORM B"/>
    <property type="match status" value="1"/>
</dbReference>
<evidence type="ECO:0000256" key="6">
    <source>
        <dbReference type="ARBA" id="ARBA00023163"/>
    </source>
</evidence>
<evidence type="ECO:0000256" key="5">
    <source>
        <dbReference type="ARBA" id="ARBA00023159"/>
    </source>
</evidence>
<evidence type="ECO:0000256" key="2">
    <source>
        <dbReference type="ARBA" id="ARBA00022705"/>
    </source>
</evidence>
<dbReference type="GO" id="GO:0005634">
    <property type="term" value="C:nucleus"/>
    <property type="evidence" value="ECO:0007669"/>
    <property type="project" value="UniProtKB-SubCell"/>
</dbReference>
<dbReference type="EMBL" id="OC860302">
    <property type="protein sequence ID" value="CAD7628455.1"/>
    <property type="molecule type" value="Genomic_DNA"/>
</dbReference>
<evidence type="ECO:0000256" key="7">
    <source>
        <dbReference type="ARBA" id="ARBA00023242"/>
    </source>
</evidence>
<evidence type="ECO:0000313" key="10">
    <source>
        <dbReference type="EMBL" id="CAD7628455.1"/>
    </source>
</evidence>
<dbReference type="PROSITE" id="PS51080">
    <property type="entry name" value="CTF_NFI_2"/>
    <property type="match status" value="1"/>
</dbReference>
<dbReference type="InterPro" id="IPR000647">
    <property type="entry name" value="CTF/NFI"/>
</dbReference>
<keyword evidence="4" id="KW-0238">DNA-binding</keyword>
<organism evidence="10">
    <name type="scientific">Medioppia subpectinata</name>
    <dbReference type="NCBI Taxonomy" id="1979941"/>
    <lineage>
        <taxon>Eukaryota</taxon>
        <taxon>Metazoa</taxon>
        <taxon>Ecdysozoa</taxon>
        <taxon>Arthropoda</taxon>
        <taxon>Chelicerata</taxon>
        <taxon>Arachnida</taxon>
        <taxon>Acari</taxon>
        <taxon>Acariformes</taxon>
        <taxon>Sarcoptiformes</taxon>
        <taxon>Oribatida</taxon>
        <taxon>Brachypylina</taxon>
        <taxon>Oppioidea</taxon>
        <taxon>Oppiidae</taxon>
        <taxon>Medioppia</taxon>
    </lineage>
</organism>
<keyword evidence="3" id="KW-0805">Transcription regulation</keyword>
<gene>
    <name evidence="10" type="ORF">OSB1V03_LOCUS8877</name>
</gene>
<evidence type="ECO:0000256" key="8">
    <source>
        <dbReference type="SAM" id="MobiDB-lite"/>
    </source>
</evidence>
<dbReference type="GO" id="GO:0000981">
    <property type="term" value="F:DNA-binding transcription factor activity, RNA polymerase II-specific"/>
    <property type="evidence" value="ECO:0007669"/>
    <property type="project" value="TreeGrafter"/>
</dbReference>
<keyword evidence="7" id="KW-0539">Nucleus</keyword>
<dbReference type="InterPro" id="IPR019548">
    <property type="entry name" value="CTF/NFI_DNA-bd_N"/>
</dbReference>
<dbReference type="Pfam" id="PF10524">
    <property type="entry name" value="NfI_DNAbd_pre-N"/>
    <property type="match status" value="1"/>
</dbReference>
<keyword evidence="6" id="KW-0804">Transcription</keyword>
<feature type="compositionally biased region" description="Polar residues" evidence="8">
    <location>
        <begin position="269"/>
        <end position="282"/>
    </location>
</feature>
<dbReference type="InterPro" id="IPR003619">
    <property type="entry name" value="MAD_homology1_Dwarfin-type"/>
</dbReference>
<evidence type="ECO:0000256" key="3">
    <source>
        <dbReference type="ARBA" id="ARBA00023015"/>
    </source>
</evidence>
<feature type="domain" description="CTF/NF-I" evidence="9">
    <location>
        <begin position="30"/>
        <end position="159"/>
    </location>
</feature>
<dbReference type="EMBL" id="CAJPIZ010005727">
    <property type="protein sequence ID" value="CAG2108885.1"/>
    <property type="molecule type" value="Genomic_DNA"/>
</dbReference>
<evidence type="ECO:0000256" key="1">
    <source>
        <dbReference type="ARBA" id="ARBA00004123"/>
    </source>
</evidence>
<feature type="non-terminal residue" evidence="10">
    <location>
        <position position="1"/>
    </location>
</feature>
<reference evidence="10" key="1">
    <citation type="submission" date="2020-11" db="EMBL/GenBank/DDBJ databases">
        <authorList>
            <person name="Tran Van P."/>
        </authorList>
    </citation>
    <scope>NUCLEOTIDE SEQUENCE</scope>
</reference>
<keyword evidence="11" id="KW-1185">Reference proteome</keyword>
<dbReference type="InterPro" id="IPR020604">
    <property type="entry name" value="CTF/NFI_DNA-bd-dom"/>
</dbReference>
<evidence type="ECO:0000313" key="11">
    <source>
        <dbReference type="Proteomes" id="UP000759131"/>
    </source>
</evidence>
<feature type="compositionally biased region" description="Basic residues" evidence="8">
    <location>
        <begin position="285"/>
        <end position="297"/>
    </location>
</feature>
<feature type="region of interest" description="Disordered" evidence="8">
    <location>
        <begin position="269"/>
        <end position="297"/>
    </location>
</feature>
<comment type="subcellular location">
    <subcellularLocation>
        <location evidence="1">Nucleus</location>
    </subcellularLocation>
</comment>
<sequence>MVVVTTCPSNNYQSSDVTTIASLAPHAGHTTHWDCMPLDEFHPFIEALLPHVKSFSYTWFNLQAAKRKYFKKHEKRMTLDEERRCKEELQVWRLDLVMVILFKAIPLESTDGERLEKSIECLHPSLCVNPYHINVSVRELDLYLANFIFSHEQLRGIHETCDNESEDDMNVNISRHRETNNANTLLATGVFTSAELYRLSKASIIQPQSPGLPHVIKLEPNVGSYYCNNYSPDDPNDTLAVSIPVSSLSSGAGNASIMTSAGHNTHLTISHTASTSSPGSDVQHQHPHHQHNSKRQR</sequence>
<protein>
    <recommendedName>
        <fullName evidence="9">CTF/NF-I domain-containing protein</fullName>
    </recommendedName>
</protein>
<dbReference type="Proteomes" id="UP000759131">
    <property type="component" value="Unassembled WGS sequence"/>
</dbReference>
<dbReference type="SMART" id="SM00523">
    <property type="entry name" value="DWA"/>
    <property type="match status" value="1"/>
</dbReference>
<accession>A0A7R9KUT3</accession>
<keyword evidence="5" id="KW-0010">Activator</keyword>
<evidence type="ECO:0000259" key="9">
    <source>
        <dbReference type="PROSITE" id="PS51080"/>
    </source>
</evidence>